<name>A0ABQ5USB3_9HYPH</name>
<evidence type="ECO:0000313" key="2">
    <source>
        <dbReference type="Proteomes" id="UP001161405"/>
    </source>
</evidence>
<evidence type="ECO:0000313" key="1">
    <source>
        <dbReference type="EMBL" id="GLQ17271.1"/>
    </source>
</evidence>
<dbReference type="RefSeq" id="WP_284363278.1">
    <property type="nucleotide sequence ID" value="NZ_BSNI01000002.1"/>
</dbReference>
<reference evidence="1" key="1">
    <citation type="journal article" date="2014" name="Int. J. Syst. Evol. Microbiol.">
        <title>Complete genome of a new Firmicutes species belonging to the dominant human colonic microbiota ('Ruminococcus bicirculans') reveals two chromosomes and a selective capacity to utilize plant glucans.</title>
        <authorList>
            <consortium name="NISC Comparative Sequencing Program"/>
            <person name="Wegmann U."/>
            <person name="Louis P."/>
            <person name="Goesmann A."/>
            <person name="Henrissat B."/>
            <person name="Duncan S.H."/>
            <person name="Flint H.J."/>
        </authorList>
    </citation>
    <scope>NUCLEOTIDE SEQUENCE</scope>
    <source>
        <strain evidence="1">NBRC 107169</strain>
    </source>
</reference>
<evidence type="ECO:0008006" key="3">
    <source>
        <dbReference type="Google" id="ProtNLM"/>
    </source>
</evidence>
<protein>
    <recommendedName>
        <fullName evidence="3">Glycosyl transferase family 2</fullName>
    </recommendedName>
</protein>
<gene>
    <name evidence="1" type="ORF">GCM10007879_15200</name>
</gene>
<reference evidence="1" key="2">
    <citation type="submission" date="2023-01" db="EMBL/GenBank/DDBJ databases">
        <title>Draft genome sequence of Maritalea porphyrae strain NBRC 107169.</title>
        <authorList>
            <person name="Sun Q."/>
            <person name="Mori K."/>
        </authorList>
    </citation>
    <scope>NUCLEOTIDE SEQUENCE</scope>
    <source>
        <strain evidence="1">NBRC 107169</strain>
    </source>
</reference>
<accession>A0ABQ5USB3</accession>
<organism evidence="1 2">
    <name type="scientific">Maritalea porphyrae</name>
    <dbReference type="NCBI Taxonomy" id="880732"/>
    <lineage>
        <taxon>Bacteria</taxon>
        <taxon>Pseudomonadati</taxon>
        <taxon>Pseudomonadota</taxon>
        <taxon>Alphaproteobacteria</taxon>
        <taxon>Hyphomicrobiales</taxon>
        <taxon>Devosiaceae</taxon>
        <taxon>Maritalea</taxon>
    </lineage>
</organism>
<dbReference type="EMBL" id="BSNI01000002">
    <property type="protein sequence ID" value="GLQ17271.1"/>
    <property type="molecule type" value="Genomic_DNA"/>
</dbReference>
<dbReference type="Proteomes" id="UP001161405">
    <property type="component" value="Unassembled WGS sequence"/>
</dbReference>
<keyword evidence="2" id="KW-1185">Reference proteome</keyword>
<proteinExistence type="predicted"/>
<sequence length="374" mass="42692">MSELSRPDFFWEGFDEFGLFYDVFRDINDARIWFVGPSPANLKGELEAAIVVGDQSGVVAKLQFQKSRSACVAYVDLPEEDVGLTMRIGTQTLRATIGRNLSSDFAGMRVLCCINNDNDLNWIADWAKFYQKEHAANAVVVFDNNSSRYTKSELSAALEGVEGLDQSIVVDWPFHFGTMDKIAQDNGQNGYVRFAQPVMYMSLYLRMASKARSILNVDIDELVLSNKGRSIFEATEKRWFGCTKFHRYLVENVLAPGSPGNNSVSFSDFVYRSRKQLGPQDKFKKWAMSPGRVKPRQLVAQPNTHWVDGVWNPYPVSREFKCYHFAGINTGWRANTQKGELREWQHERHLAQNFDPELHLKDEILAEKLDEIFG</sequence>
<comment type="caution">
    <text evidence="1">The sequence shown here is derived from an EMBL/GenBank/DDBJ whole genome shotgun (WGS) entry which is preliminary data.</text>
</comment>